<dbReference type="PANTHER" id="PTHR14741">
    <property type="entry name" value="S-ADENOSYLMETHIONINE-DEPENDENT METHYLTRANSFERASE RELATED"/>
    <property type="match status" value="1"/>
</dbReference>
<dbReference type="RefSeq" id="WP_348523591.1">
    <property type="nucleotide sequence ID" value="NZ_BSUN01000001.1"/>
</dbReference>
<dbReference type="InterPro" id="IPR041497">
    <property type="entry name" value="Thump-like"/>
</dbReference>
<dbReference type="InterPro" id="IPR029063">
    <property type="entry name" value="SAM-dependent_MTases_sf"/>
</dbReference>
<evidence type="ECO:0000256" key="1">
    <source>
        <dbReference type="SAM" id="MobiDB-lite"/>
    </source>
</evidence>
<dbReference type="Pfam" id="PF04445">
    <property type="entry name" value="SAM_MT"/>
    <property type="match status" value="1"/>
</dbReference>
<reference evidence="4" key="1">
    <citation type="journal article" date="2019" name="Int. J. Syst. Evol. Microbiol.">
        <title>The Global Catalogue of Microorganisms (GCM) 10K type strain sequencing project: providing services to taxonomists for standard genome sequencing and annotation.</title>
        <authorList>
            <consortium name="The Broad Institute Genomics Platform"/>
            <consortium name="The Broad Institute Genome Sequencing Center for Infectious Disease"/>
            <person name="Wu L."/>
            <person name="Ma J."/>
        </authorList>
    </citation>
    <scope>NUCLEOTIDE SEQUENCE [LARGE SCALE GENOMIC DNA]</scope>
    <source>
        <strain evidence="4">NBRC 112299</strain>
    </source>
</reference>
<dbReference type="Proteomes" id="UP001157125">
    <property type="component" value="Unassembled WGS sequence"/>
</dbReference>
<name>A0ABQ6IEG7_9MICO</name>
<evidence type="ECO:0000313" key="4">
    <source>
        <dbReference type="Proteomes" id="UP001157125"/>
    </source>
</evidence>
<dbReference type="Pfam" id="PF18096">
    <property type="entry name" value="Thump_like"/>
    <property type="match status" value="1"/>
</dbReference>
<protein>
    <recommendedName>
        <fullName evidence="2">THUMP-like domain-containing protein</fullName>
    </recommendedName>
</protein>
<accession>A0ABQ6IEG7</accession>
<gene>
    <name evidence="3" type="ORF">GCM10025876_24860</name>
</gene>
<keyword evidence="4" id="KW-1185">Reference proteome</keyword>
<dbReference type="InterPro" id="IPR007536">
    <property type="entry name" value="16SrRNA_methylTrfase_J"/>
</dbReference>
<dbReference type="Gene3D" id="3.40.50.150">
    <property type="entry name" value="Vaccinia Virus protein VP39"/>
    <property type="match status" value="1"/>
</dbReference>
<dbReference type="CDD" id="cd02440">
    <property type="entry name" value="AdoMet_MTases"/>
    <property type="match status" value="1"/>
</dbReference>
<feature type="region of interest" description="Disordered" evidence="1">
    <location>
        <begin position="352"/>
        <end position="389"/>
    </location>
</feature>
<evidence type="ECO:0000313" key="3">
    <source>
        <dbReference type="EMBL" id="GMA36282.1"/>
    </source>
</evidence>
<organism evidence="3 4">
    <name type="scientific">Demequina litorisediminis</name>
    <dbReference type="NCBI Taxonomy" id="1849022"/>
    <lineage>
        <taxon>Bacteria</taxon>
        <taxon>Bacillati</taxon>
        <taxon>Actinomycetota</taxon>
        <taxon>Actinomycetes</taxon>
        <taxon>Micrococcales</taxon>
        <taxon>Demequinaceae</taxon>
        <taxon>Demequina</taxon>
    </lineage>
</organism>
<dbReference type="EMBL" id="BSUN01000001">
    <property type="protein sequence ID" value="GMA36282.1"/>
    <property type="molecule type" value="Genomic_DNA"/>
</dbReference>
<proteinExistence type="predicted"/>
<comment type="caution">
    <text evidence="3">The sequence shown here is derived from an EMBL/GenBank/DDBJ whole genome shotgun (WGS) entry which is preliminary data.</text>
</comment>
<sequence>MDTATARLLTSPDGIALVDALPPYDERLSLGIGESMRAQGVEPALVAAALTQSRLRTAARAKFGDFAGGMLLTQDGLEQATRLEVAARHAARFRDAGLGSVADLTSGIGADAMAFAALGIDVTAIERDEATALLADHNLRHWDHARVVHADSMEIAARLDVDALFADPARRTARGRRHDPKDYSPALDDVLALRATHPALGIKVGPAIPHDAVPADAEAEWVSVDGAVVEAALWHGPLASAPGHAALVLRSGDAHRLTGSTAQAEAGNLGEYLYEPDGAVIRAGLVAEVAARIGGHLVDPTIAYLTTDAAAETPFARGYRVLDTVPLKAKAIASALRARGVGTVDIKKRGVDITPEQLRPQLKAQGRRAPDGHSHARGGPAPRTPRPPA</sequence>
<dbReference type="SUPFAM" id="SSF53335">
    <property type="entry name" value="S-adenosyl-L-methionine-dependent methyltransferases"/>
    <property type="match status" value="1"/>
</dbReference>
<evidence type="ECO:0000259" key="2">
    <source>
        <dbReference type="Pfam" id="PF18096"/>
    </source>
</evidence>
<feature type="domain" description="THUMP-like" evidence="2">
    <location>
        <begin position="316"/>
        <end position="367"/>
    </location>
</feature>
<dbReference type="PANTHER" id="PTHR14741:SF32">
    <property type="entry name" value="TRIMETHYLGUANOSINE SYNTHASE"/>
    <property type="match status" value="1"/>
</dbReference>